<protein>
    <submittedName>
        <fullName evidence="1">Uncharacterized protein</fullName>
    </submittedName>
</protein>
<dbReference type="Proteomes" id="UP000249340">
    <property type="component" value="Chromosome"/>
</dbReference>
<dbReference type="AlphaFoldDB" id="A0A345SWQ1"/>
<keyword evidence="2" id="KW-1185">Reference proteome</keyword>
<proteinExistence type="predicted"/>
<gene>
    <name evidence="1" type="ORF">C7M71_012595</name>
</gene>
<organism evidence="1 2">
    <name type="scientific">Peterkaempfera bronchialis</name>
    <dbReference type="NCBI Taxonomy" id="2126346"/>
    <lineage>
        <taxon>Bacteria</taxon>
        <taxon>Bacillati</taxon>
        <taxon>Actinomycetota</taxon>
        <taxon>Actinomycetes</taxon>
        <taxon>Kitasatosporales</taxon>
        <taxon>Streptomycetaceae</taxon>
        <taxon>Peterkaempfera</taxon>
    </lineage>
</organism>
<reference evidence="2" key="1">
    <citation type="submission" date="2018-07" db="EMBL/GenBank/DDBJ databases">
        <title>Streptacidiphilus bronchialis DSM 106435 chromosome.</title>
        <authorList>
            <person name="Batra D."/>
            <person name="Gulvik C.A."/>
        </authorList>
    </citation>
    <scope>NUCLEOTIDE SEQUENCE [LARGE SCALE GENOMIC DNA]</scope>
    <source>
        <strain evidence="2">DSM 106435</strain>
    </source>
</reference>
<sequence>MHAAATATARNAMPFPGDRLGPEGGRVVMYMSPPAWFVCEPLEALASWRCQGFGLLGWVTWW</sequence>
<evidence type="ECO:0000313" key="1">
    <source>
        <dbReference type="EMBL" id="AXI78156.1"/>
    </source>
</evidence>
<accession>A0A345SWQ1</accession>
<name>A0A345SWQ1_9ACTN</name>
<evidence type="ECO:0000313" key="2">
    <source>
        <dbReference type="Proteomes" id="UP000249340"/>
    </source>
</evidence>
<dbReference type="EMBL" id="CP031264">
    <property type="protein sequence ID" value="AXI78156.1"/>
    <property type="molecule type" value="Genomic_DNA"/>
</dbReference>
<dbReference type="KEGG" id="stri:C7M71_012595"/>